<dbReference type="SUPFAM" id="SSF49464">
    <property type="entry name" value="Carboxypeptidase regulatory domain-like"/>
    <property type="match status" value="1"/>
</dbReference>
<comment type="similarity">
    <text evidence="8 9">Belongs to the TonB-dependent receptor family.</text>
</comment>
<keyword evidence="12" id="KW-0675">Receptor</keyword>
<dbReference type="Proteomes" id="UP000321907">
    <property type="component" value="Unassembled WGS sequence"/>
</dbReference>
<evidence type="ECO:0000256" key="1">
    <source>
        <dbReference type="ARBA" id="ARBA00004571"/>
    </source>
</evidence>
<keyword evidence="5 9" id="KW-0798">TonB box</keyword>
<dbReference type="PROSITE" id="PS52016">
    <property type="entry name" value="TONB_DEPENDENT_REC_3"/>
    <property type="match status" value="1"/>
</dbReference>
<gene>
    <name evidence="12" type="ORF">FUA23_16580</name>
</gene>
<dbReference type="OrthoDB" id="601197at2"/>
<evidence type="ECO:0000256" key="8">
    <source>
        <dbReference type="PROSITE-ProRule" id="PRU01360"/>
    </source>
</evidence>
<dbReference type="GO" id="GO:0009279">
    <property type="term" value="C:cell outer membrane"/>
    <property type="evidence" value="ECO:0007669"/>
    <property type="project" value="UniProtKB-SubCell"/>
</dbReference>
<evidence type="ECO:0000256" key="6">
    <source>
        <dbReference type="ARBA" id="ARBA00023136"/>
    </source>
</evidence>
<keyword evidence="7 8" id="KW-0998">Cell outer membrane</keyword>
<dbReference type="Pfam" id="PF07715">
    <property type="entry name" value="Plug"/>
    <property type="match status" value="1"/>
</dbReference>
<keyword evidence="6 8" id="KW-0472">Membrane</keyword>
<name>A0A5C7FEQ2_9BACT</name>
<protein>
    <submittedName>
        <fullName evidence="12">TonB-dependent receptor</fullName>
    </submittedName>
</protein>
<dbReference type="AlphaFoldDB" id="A0A5C7FEQ2"/>
<evidence type="ECO:0000256" key="9">
    <source>
        <dbReference type="RuleBase" id="RU003357"/>
    </source>
</evidence>
<organism evidence="12 13">
    <name type="scientific">Neolewinella aurantiaca</name>
    <dbReference type="NCBI Taxonomy" id="2602767"/>
    <lineage>
        <taxon>Bacteria</taxon>
        <taxon>Pseudomonadati</taxon>
        <taxon>Bacteroidota</taxon>
        <taxon>Saprospiria</taxon>
        <taxon>Saprospirales</taxon>
        <taxon>Lewinellaceae</taxon>
        <taxon>Neolewinella</taxon>
    </lineage>
</organism>
<evidence type="ECO:0000313" key="12">
    <source>
        <dbReference type="EMBL" id="TXF88003.1"/>
    </source>
</evidence>
<dbReference type="InterPro" id="IPR012910">
    <property type="entry name" value="Plug_dom"/>
</dbReference>
<comment type="caution">
    <text evidence="12">The sequence shown here is derived from an EMBL/GenBank/DDBJ whole genome shotgun (WGS) entry which is preliminary data.</text>
</comment>
<proteinExistence type="inferred from homology"/>
<dbReference type="InterPro" id="IPR036942">
    <property type="entry name" value="Beta-barrel_TonB_sf"/>
</dbReference>
<keyword evidence="4 8" id="KW-0812">Transmembrane</keyword>
<sequence length="1049" mass="115309">MQKPSWKPGLPAIALTAETRPLARAGLLLLLLFLYFPVLTAGTGDLPATVTGTVTDADGPLIGVNIIVKGSAEAGGLVGTVTDFDGNYSIEVPNGDAVLVFTYTGYDTQEIPVDGRSVIDLVLSSNSEVLDEVVVIGYTTRKKGELTGSVSSISSEEIETISTGNITKGMAGRVSGLIINDRGGYPGDDSNNAVSILIRGQATLGNNSPLIVVDGVPTNSFSFLAPGDIETFTVLKDAAAAIYGARAANGVILITTKRGKEGRPRLNFSTTNTFSGFTRVPDMMNSAQFAEYQNDIDAREGNPLEFSEEDIENYRSGNDPINYPNTDWFDLTMKDLSFETRNSLSVSGGGEGVKYFVSGNYFNQEGLYKSDALGFEQYQLRSNIDVTLNDHIKIGVDLSGIQGQRNEPGAPSNVIHKALQVTEPTRVGQYPNGLFGVAGENGTNPALLASNASGFQDRRNTELRARFTTSIDLGFITDGLSLAGNATFLQRSYDTKLFRDTWTVYNLNETTGEYDPINGFDFNAGNFLSLEDSFFKFNEEYYSAQLNYRKEIGKNTITGFIATERITNRSTSFEAYKRDLISADQPSLFAGADEGQRSTGVSTESARLNYFGSVSYNYDRRYLVDFTLRRDGSSNFAQGNRFGTFPGVSLGWAISEEPFMAGVKGNWLSSLKLRTSWAQLGNDRIAGFQFLTQYIYGGGTAGNRNYYIFGENPTQYNSFFNSNTPNPDITWEKADNRNFGINFALFEYKLTGNANYFTQSRTDILISRNASVPDFTALELPQENLGEVDSRGFELELAYRNSTAGGLTYNFGGNLTKTSNEVVYLDEPGDVPAWRQREGYPINSFVLYPSDGIFRTQEEVDAAEVKLPGTLPGDVRYIDTDGDGQITGNDQVRRYTSPTPTLTYGFFGGFSFKNFDVNFLLQGQGGADIEVRYDNEGNRPAFLADRWTPETPDGTYPRAFGLDDTYNARLSDVWIRDADFIRLKQLEVAYSIPAETISFAAIRLFVRGTNLVTIDKIKDVDPEQSRYYNFTSGLYAPLKSYSFGATIQL</sequence>
<evidence type="ECO:0000313" key="13">
    <source>
        <dbReference type="Proteomes" id="UP000321907"/>
    </source>
</evidence>
<dbReference type="InterPro" id="IPR023997">
    <property type="entry name" value="TonB-dep_OMP_SusC/RagA_CS"/>
</dbReference>
<dbReference type="Gene3D" id="2.60.40.1120">
    <property type="entry name" value="Carboxypeptidase-like, regulatory domain"/>
    <property type="match status" value="1"/>
</dbReference>
<evidence type="ECO:0000259" key="10">
    <source>
        <dbReference type="Pfam" id="PF00593"/>
    </source>
</evidence>
<dbReference type="InterPro" id="IPR037066">
    <property type="entry name" value="Plug_dom_sf"/>
</dbReference>
<dbReference type="Gene3D" id="2.40.170.20">
    <property type="entry name" value="TonB-dependent receptor, beta-barrel domain"/>
    <property type="match status" value="1"/>
</dbReference>
<dbReference type="EMBL" id="VOXD01000028">
    <property type="protein sequence ID" value="TXF88003.1"/>
    <property type="molecule type" value="Genomic_DNA"/>
</dbReference>
<dbReference type="InterPro" id="IPR000531">
    <property type="entry name" value="Beta-barrel_TonB"/>
</dbReference>
<reference evidence="12 13" key="1">
    <citation type="submission" date="2019-08" db="EMBL/GenBank/DDBJ databases">
        <title>Lewinella sp. strain SSH13 Genome sequencing and assembly.</title>
        <authorList>
            <person name="Kim I."/>
        </authorList>
    </citation>
    <scope>NUCLEOTIDE SEQUENCE [LARGE SCALE GENOMIC DNA]</scope>
    <source>
        <strain evidence="12 13">SSH13</strain>
    </source>
</reference>
<evidence type="ECO:0000256" key="4">
    <source>
        <dbReference type="ARBA" id="ARBA00022692"/>
    </source>
</evidence>
<evidence type="ECO:0000256" key="5">
    <source>
        <dbReference type="ARBA" id="ARBA00023077"/>
    </source>
</evidence>
<dbReference type="Gene3D" id="2.170.130.10">
    <property type="entry name" value="TonB-dependent receptor, plug domain"/>
    <property type="match status" value="1"/>
</dbReference>
<dbReference type="Pfam" id="PF13715">
    <property type="entry name" value="CarbopepD_reg_2"/>
    <property type="match status" value="1"/>
</dbReference>
<keyword evidence="3 8" id="KW-1134">Transmembrane beta strand</keyword>
<dbReference type="SUPFAM" id="SSF56935">
    <property type="entry name" value="Porins"/>
    <property type="match status" value="1"/>
</dbReference>
<evidence type="ECO:0000256" key="7">
    <source>
        <dbReference type="ARBA" id="ARBA00023237"/>
    </source>
</evidence>
<accession>A0A5C7FEQ2</accession>
<dbReference type="InterPro" id="IPR023996">
    <property type="entry name" value="TonB-dep_OMP_SusC/RagA"/>
</dbReference>
<keyword evidence="2 8" id="KW-0813">Transport</keyword>
<dbReference type="NCBIfam" id="TIGR04056">
    <property type="entry name" value="OMP_RagA_SusC"/>
    <property type="match status" value="1"/>
</dbReference>
<evidence type="ECO:0000256" key="2">
    <source>
        <dbReference type="ARBA" id="ARBA00022448"/>
    </source>
</evidence>
<dbReference type="Pfam" id="PF00593">
    <property type="entry name" value="TonB_dep_Rec_b-barrel"/>
    <property type="match status" value="1"/>
</dbReference>
<comment type="subcellular location">
    <subcellularLocation>
        <location evidence="1 8">Cell outer membrane</location>
        <topology evidence="1 8">Multi-pass membrane protein</topology>
    </subcellularLocation>
</comment>
<dbReference type="NCBIfam" id="TIGR04057">
    <property type="entry name" value="SusC_RagA_signa"/>
    <property type="match status" value="1"/>
</dbReference>
<evidence type="ECO:0000256" key="3">
    <source>
        <dbReference type="ARBA" id="ARBA00022452"/>
    </source>
</evidence>
<evidence type="ECO:0000259" key="11">
    <source>
        <dbReference type="Pfam" id="PF07715"/>
    </source>
</evidence>
<feature type="domain" description="TonB-dependent receptor plug" evidence="11">
    <location>
        <begin position="144"/>
        <end position="251"/>
    </location>
</feature>
<dbReference type="InterPro" id="IPR008969">
    <property type="entry name" value="CarboxyPept-like_regulatory"/>
</dbReference>
<feature type="domain" description="TonB-dependent receptor-like beta-barrel" evidence="10">
    <location>
        <begin position="451"/>
        <end position="844"/>
    </location>
</feature>
<keyword evidence="13" id="KW-1185">Reference proteome</keyword>
<dbReference type="InterPro" id="IPR039426">
    <property type="entry name" value="TonB-dep_rcpt-like"/>
</dbReference>